<evidence type="ECO:0008006" key="3">
    <source>
        <dbReference type="Google" id="ProtNLM"/>
    </source>
</evidence>
<evidence type="ECO:0000313" key="1">
    <source>
        <dbReference type="EMBL" id="CAG7653628.1"/>
    </source>
</evidence>
<dbReference type="Pfam" id="PF02585">
    <property type="entry name" value="PIG-L"/>
    <property type="match status" value="1"/>
</dbReference>
<dbReference type="InterPro" id="IPR003737">
    <property type="entry name" value="GlcNAc_PI_deacetylase-related"/>
</dbReference>
<keyword evidence="2" id="KW-1185">Reference proteome</keyword>
<protein>
    <recommendedName>
        <fullName evidence="3">PIG-L family deacetylase</fullName>
    </recommendedName>
</protein>
<dbReference type="EMBL" id="CAJVCE010000020">
    <property type="protein sequence ID" value="CAG7653628.1"/>
    <property type="molecule type" value="Genomic_DNA"/>
</dbReference>
<proteinExistence type="predicted"/>
<reference evidence="1 2" key="1">
    <citation type="submission" date="2021-06" db="EMBL/GenBank/DDBJ databases">
        <authorList>
            <person name="Criscuolo A."/>
        </authorList>
    </citation>
    <scope>NUCLEOTIDE SEQUENCE [LARGE SCALE GENOMIC DNA]</scope>
    <source>
        <strain evidence="2">CIP 111802</strain>
    </source>
</reference>
<comment type="caution">
    <text evidence="1">The sequence shown here is derived from an EMBL/GenBank/DDBJ whole genome shotgun (WGS) entry which is preliminary data.</text>
</comment>
<dbReference type="PANTHER" id="PTHR12993:SF11">
    <property type="entry name" value="N-ACETYLGLUCOSAMINYL-PHOSPHATIDYLINOSITOL DE-N-ACETYLASE"/>
    <property type="match status" value="1"/>
</dbReference>
<name>A0ABM8VQ22_9BACL</name>
<dbReference type="Proteomes" id="UP000730618">
    <property type="component" value="Unassembled WGS sequence"/>
</dbReference>
<dbReference type="PANTHER" id="PTHR12993">
    <property type="entry name" value="N-ACETYLGLUCOSAMINYL-PHOSPHATIDYLINOSITOL DE-N-ACETYLASE-RELATED"/>
    <property type="match status" value="1"/>
</dbReference>
<gene>
    <name evidence="1" type="ORF">PAECIP111802_05542</name>
</gene>
<sequence>MNYNKIMIVAHPDDETIFGGTQLIQENGWLVICVTNGDNKVRRKEFEKVMKKVNAEYEMWEYPDKWDGDFDRPRLTSQLTEVLARKPIEKLVTHNLEGEYGHTQHQVISNLVHALVQKNFYVFDTSDMKLDKTILRKKRKLLDCYKSQDIDWLKKYIQYESIKQVR</sequence>
<accession>A0ABM8VQ22</accession>
<organism evidence="1 2">
    <name type="scientific">Paenibacillus allorhizosphaerae</name>
    <dbReference type="NCBI Taxonomy" id="2849866"/>
    <lineage>
        <taxon>Bacteria</taxon>
        <taxon>Bacillati</taxon>
        <taxon>Bacillota</taxon>
        <taxon>Bacilli</taxon>
        <taxon>Bacillales</taxon>
        <taxon>Paenibacillaceae</taxon>
        <taxon>Paenibacillus</taxon>
    </lineage>
</organism>
<evidence type="ECO:0000313" key="2">
    <source>
        <dbReference type="Proteomes" id="UP000730618"/>
    </source>
</evidence>
<dbReference type="RefSeq" id="WP_218101754.1">
    <property type="nucleotide sequence ID" value="NZ_CAJVCE010000020.1"/>
</dbReference>